<dbReference type="Proteomes" id="UP000663861">
    <property type="component" value="Unassembled WGS sequence"/>
</dbReference>
<feature type="compositionally biased region" description="Basic and acidic residues" evidence="1">
    <location>
        <begin position="49"/>
        <end position="59"/>
    </location>
</feature>
<accession>A0A8H3BB47</accession>
<feature type="region of interest" description="Disordered" evidence="1">
    <location>
        <begin position="42"/>
        <end position="144"/>
    </location>
</feature>
<evidence type="ECO:0000313" key="3">
    <source>
        <dbReference type="Proteomes" id="UP000663861"/>
    </source>
</evidence>
<dbReference type="AlphaFoldDB" id="A0A8H3BB47"/>
<evidence type="ECO:0000313" key="2">
    <source>
        <dbReference type="EMBL" id="CAE6452013.1"/>
    </source>
</evidence>
<reference evidence="2" key="1">
    <citation type="submission" date="2021-01" db="EMBL/GenBank/DDBJ databases">
        <authorList>
            <person name="Kaushik A."/>
        </authorList>
    </citation>
    <scope>NUCLEOTIDE SEQUENCE</scope>
    <source>
        <strain evidence="2">AG4-RS23</strain>
    </source>
</reference>
<organism evidence="2 3">
    <name type="scientific">Rhizoctonia solani</name>
    <dbReference type="NCBI Taxonomy" id="456999"/>
    <lineage>
        <taxon>Eukaryota</taxon>
        <taxon>Fungi</taxon>
        <taxon>Dikarya</taxon>
        <taxon>Basidiomycota</taxon>
        <taxon>Agaricomycotina</taxon>
        <taxon>Agaricomycetes</taxon>
        <taxon>Cantharellales</taxon>
        <taxon>Ceratobasidiaceae</taxon>
        <taxon>Rhizoctonia</taxon>
    </lineage>
</organism>
<name>A0A8H3BB47_9AGAM</name>
<comment type="caution">
    <text evidence="2">The sequence shown here is derived from an EMBL/GenBank/DDBJ whole genome shotgun (WGS) entry which is preliminary data.</text>
</comment>
<evidence type="ECO:0000256" key="1">
    <source>
        <dbReference type="SAM" id="MobiDB-lite"/>
    </source>
</evidence>
<sequence length="213" mass="23370">MRYRGQRVNCYCGLAKYGEIPHKVAVRTRYCHMAEAEAAEVAGATDNEQEAKQEAEGHQMEVNSNQDTKMQDVVSSPPPVGGDTGPPDNNIYEHGSNAHLDYGPSEPSDAGEDWDILRSPPGSPPPPPRNPTPPPDDDEPKGDFARVTWNARKVLKQVAGRRTIKVLSALNQGRDDLDSLDGRAAFGFVILREMSRDELEPGGFGRHLRRNSG</sequence>
<gene>
    <name evidence="2" type="ORF">RDB_LOCUS56015</name>
</gene>
<dbReference type="EMBL" id="CAJMWY010000930">
    <property type="protein sequence ID" value="CAE6452013.1"/>
    <property type="molecule type" value="Genomic_DNA"/>
</dbReference>
<protein>
    <submittedName>
        <fullName evidence="2">Uncharacterized protein</fullName>
    </submittedName>
</protein>
<feature type="compositionally biased region" description="Pro residues" evidence="1">
    <location>
        <begin position="121"/>
        <end position="134"/>
    </location>
</feature>
<proteinExistence type="predicted"/>